<organism evidence="1">
    <name type="scientific">uncultured Caudovirales phage</name>
    <dbReference type="NCBI Taxonomy" id="2100421"/>
    <lineage>
        <taxon>Viruses</taxon>
        <taxon>Duplodnaviria</taxon>
        <taxon>Heunggongvirae</taxon>
        <taxon>Uroviricota</taxon>
        <taxon>Caudoviricetes</taxon>
        <taxon>Peduoviridae</taxon>
        <taxon>Maltschvirus</taxon>
        <taxon>Maltschvirus maltsch</taxon>
    </lineage>
</organism>
<dbReference type="EMBL" id="LR796345">
    <property type="protein sequence ID" value="CAB4138576.1"/>
    <property type="molecule type" value="Genomic_DNA"/>
</dbReference>
<reference evidence="1" key="1">
    <citation type="submission" date="2020-04" db="EMBL/GenBank/DDBJ databases">
        <authorList>
            <person name="Chiriac C."/>
            <person name="Salcher M."/>
            <person name="Ghai R."/>
            <person name="Kavagutti S V."/>
        </authorList>
    </citation>
    <scope>NUCLEOTIDE SEQUENCE</scope>
</reference>
<accession>A0A6J5M0E4</accession>
<protein>
    <submittedName>
        <fullName evidence="1">Uncharacterized protein</fullName>
    </submittedName>
</protein>
<name>A0A6J5M0E4_9CAUD</name>
<proteinExistence type="predicted"/>
<gene>
    <name evidence="1" type="ORF">UFOVP331_136</name>
</gene>
<evidence type="ECO:0000313" key="1">
    <source>
        <dbReference type="EMBL" id="CAB4138576.1"/>
    </source>
</evidence>
<sequence>MDMTIKQIITALITNNDLDGETMQYIIESIGMRDQMLRQLVLTASPSELNDLMDEYQEVSKYNNR</sequence>